<dbReference type="Gene3D" id="6.10.340.10">
    <property type="match status" value="1"/>
</dbReference>
<dbReference type="SUPFAM" id="SSF55874">
    <property type="entry name" value="ATPase domain of HSP90 chaperone/DNA topoisomerase II/histidine kinase"/>
    <property type="match status" value="1"/>
</dbReference>
<comment type="caution">
    <text evidence="6">The sequence shown here is derived from an EMBL/GenBank/DDBJ whole genome shotgun (WGS) entry which is preliminary data.</text>
</comment>
<dbReference type="Pfam" id="PF02518">
    <property type="entry name" value="HATPase_c"/>
    <property type="match status" value="1"/>
</dbReference>
<dbReference type="Gene3D" id="3.30.565.10">
    <property type="entry name" value="Histidine kinase-like ATPase, C-terminal domain"/>
    <property type="match status" value="1"/>
</dbReference>
<keyword evidence="4" id="KW-0812">Transmembrane</keyword>
<feature type="domain" description="Histidine kinase" evidence="5">
    <location>
        <begin position="288"/>
        <end position="519"/>
    </location>
</feature>
<dbReference type="PANTHER" id="PTHR43065:SF47">
    <property type="match status" value="1"/>
</dbReference>
<name>A0AA37SA52_9GAMM</name>
<evidence type="ECO:0000313" key="7">
    <source>
        <dbReference type="Proteomes" id="UP001161389"/>
    </source>
</evidence>
<dbReference type="SUPFAM" id="SSF47384">
    <property type="entry name" value="Homodimeric domain of signal transducing histidine kinase"/>
    <property type="match status" value="1"/>
</dbReference>
<feature type="coiled-coil region" evidence="3">
    <location>
        <begin position="249"/>
        <end position="279"/>
    </location>
</feature>
<reference evidence="6" key="1">
    <citation type="journal article" date="2014" name="Int. J. Syst. Evol. Microbiol.">
        <title>Complete genome sequence of Corynebacterium casei LMG S-19264T (=DSM 44701T), isolated from a smear-ripened cheese.</title>
        <authorList>
            <consortium name="US DOE Joint Genome Institute (JGI-PGF)"/>
            <person name="Walter F."/>
            <person name="Albersmeier A."/>
            <person name="Kalinowski J."/>
            <person name="Ruckert C."/>
        </authorList>
    </citation>
    <scope>NUCLEOTIDE SEQUENCE</scope>
    <source>
        <strain evidence="6">NBRC 110071</strain>
    </source>
</reference>
<keyword evidence="4" id="KW-0472">Membrane</keyword>
<feature type="transmembrane region" description="Helical" evidence="4">
    <location>
        <begin position="184"/>
        <end position="206"/>
    </location>
</feature>
<evidence type="ECO:0000313" key="6">
    <source>
        <dbReference type="EMBL" id="GLQ32010.1"/>
    </source>
</evidence>
<dbReference type="SMART" id="SM00387">
    <property type="entry name" value="HATPase_c"/>
    <property type="match status" value="1"/>
</dbReference>
<dbReference type="Proteomes" id="UP001161389">
    <property type="component" value="Unassembled WGS sequence"/>
</dbReference>
<dbReference type="AlphaFoldDB" id="A0AA37SA52"/>
<protein>
    <recommendedName>
        <fullName evidence="2">histidine kinase</fullName>
        <ecNumber evidence="2">2.7.13.3</ecNumber>
    </recommendedName>
</protein>
<evidence type="ECO:0000256" key="4">
    <source>
        <dbReference type="SAM" id="Phobius"/>
    </source>
</evidence>
<dbReference type="InterPro" id="IPR005467">
    <property type="entry name" value="His_kinase_dom"/>
</dbReference>
<dbReference type="CDD" id="cd00075">
    <property type="entry name" value="HATPase"/>
    <property type="match status" value="1"/>
</dbReference>
<evidence type="ECO:0000256" key="1">
    <source>
        <dbReference type="ARBA" id="ARBA00000085"/>
    </source>
</evidence>
<accession>A0AA37SA52</accession>
<evidence type="ECO:0000256" key="2">
    <source>
        <dbReference type="ARBA" id="ARBA00012438"/>
    </source>
</evidence>
<dbReference type="InterPro" id="IPR003594">
    <property type="entry name" value="HATPase_dom"/>
</dbReference>
<evidence type="ECO:0000259" key="5">
    <source>
        <dbReference type="PROSITE" id="PS50109"/>
    </source>
</evidence>
<proteinExistence type="predicted"/>
<keyword evidence="7" id="KW-1185">Reference proteome</keyword>
<dbReference type="PANTHER" id="PTHR43065">
    <property type="entry name" value="SENSOR HISTIDINE KINASE"/>
    <property type="match status" value="1"/>
</dbReference>
<organism evidence="6 7">
    <name type="scientific">Litoribrevibacter albus</name>
    <dbReference type="NCBI Taxonomy" id="1473156"/>
    <lineage>
        <taxon>Bacteria</taxon>
        <taxon>Pseudomonadati</taxon>
        <taxon>Pseudomonadota</taxon>
        <taxon>Gammaproteobacteria</taxon>
        <taxon>Oceanospirillales</taxon>
        <taxon>Oceanospirillaceae</taxon>
        <taxon>Litoribrevibacter</taxon>
    </lineage>
</organism>
<sequence length="529" mass="59079">MKLNTRLISYLVVSFLAVIALQVCLLVFFLNNMQQANELRAQATKNEEAVHLIELSLLKQSFALKNLFIRGHDPSAYYLYLESFFQHERQVYLSLSKIKQAAEKSPELKTNYDKLLGSIHSSSKDYRAAIEAYSDTNTNAHLVADRYTTIEDLILADLKVFSDQINEYSQREITLLNTDIRNGIIVLLLSSIIGGSLLLGSLIWYFRIRFLIPLESAIDTASAIAQGKKDLRMVVSDDHSKRQDFDVFAIAFNEMLDSLEKKNLELKQAMMQLSTAEKLSSLGSLVAGVSHELNTPIGVALTGSSCLGDRAGEIQKAMEEGSITKQQLTIFLDEIQLGSTLIVDNIRIASELIHSFKQVAVDQSSERKRKFNLKITLEEVLATLSPTLKKTQHKIHLEVEPDIEIDSYPGPLGQVITNLINNSLIHGFDGLQQGNIYIWAKAQNHCIYLNYQDDGKGIPLDLQNRVFEPFFTTRMGQGGSGLGMHIVHNIVTGILRGKLHLTSDANQGIDINIEFPMSVDPITDIKAIA</sequence>
<evidence type="ECO:0000256" key="3">
    <source>
        <dbReference type="SAM" id="Coils"/>
    </source>
</evidence>
<dbReference type="InterPro" id="IPR036890">
    <property type="entry name" value="HATPase_C_sf"/>
</dbReference>
<keyword evidence="3" id="KW-0175">Coiled coil</keyword>
<dbReference type="InterPro" id="IPR036097">
    <property type="entry name" value="HisK_dim/P_sf"/>
</dbReference>
<dbReference type="EC" id="2.7.13.3" evidence="2"/>
<dbReference type="PRINTS" id="PR00344">
    <property type="entry name" value="BCTRLSENSOR"/>
</dbReference>
<dbReference type="RefSeq" id="WP_284381842.1">
    <property type="nucleotide sequence ID" value="NZ_BSNM01000015.1"/>
</dbReference>
<keyword evidence="4" id="KW-1133">Transmembrane helix</keyword>
<gene>
    <name evidence="6" type="ORF">GCM10007876_24890</name>
</gene>
<dbReference type="Gene3D" id="1.10.287.130">
    <property type="match status" value="1"/>
</dbReference>
<reference evidence="6" key="2">
    <citation type="submission" date="2023-01" db="EMBL/GenBank/DDBJ databases">
        <title>Draft genome sequence of Litoribrevibacter albus strain NBRC 110071.</title>
        <authorList>
            <person name="Sun Q."/>
            <person name="Mori K."/>
        </authorList>
    </citation>
    <scope>NUCLEOTIDE SEQUENCE</scope>
    <source>
        <strain evidence="6">NBRC 110071</strain>
    </source>
</reference>
<dbReference type="InterPro" id="IPR004358">
    <property type="entry name" value="Sig_transdc_His_kin-like_C"/>
</dbReference>
<feature type="transmembrane region" description="Helical" evidence="4">
    <location>
        <begin position="7"/>
        <end position="30"/>
    </location>
</feature>
<comment type="catalytic activity">
    <reaction evidence="1">
        <text>ATP + protein L-histidine = ADP + protein N-phospho-L-histidine.</text>
        <dbReference type="EC" id="2.7.13.3"/>
    </reaction>
</comment>
<dbReference type="EMBL" id="BSNM01000015">
    <property type="protein sequence ID" value="GLQ32010.1"/>
    <property type="molecule type" value="Genomic_DNA"/>
</dbReference>
<dbReference type="PROSITE" id="PS50109">
    <property type="entry name" value="HIS_KIN"/>
    <property type="match status" value="1"/>
</dbReference>
<dbReference type="GO" id="GO:0000155">
    <property type="term" value="F:phosphorelay sensor kinase activity"/>
    <property type="evidence" value="ECO:0007669"/>
    <property type="project" value="InterPro"/>
</dbReference>